<evidence type="ECO:0000256" key="2">
    <source>
        <dbReference type="SAM" id="SignalP"/>
    </source>
</evidence>
<dbReference type="EMBL" id="OU893334">
    <property type="protein sequence ID" value="CAG9791147.1"/>
    <property type="molecule type" value="Genomic_DNA"/>
</dbReference>
<protein>
    <submittedName>
        <fullName evidence="3">Uncharacterized protein</fullName>
    </submittedName>
</protein>
<feature type="compositionally biased region" description="Basic residues" evidence="1">
    <location>
        <begin position="139"/>
        <end position="154"/>
    </location>
</feature>
<feature type="signal peptide" evidence="2">
    <location>
        <begin position="1"/>
        <end position="20"/>
    </location>
</feature>
<feature type="chain" id="PRO_5040152144" evidence="2">
    <location>
        <begin position="21"/>
        <end position="247"/>
    </location>
</feature>
<feature type="region of interest" description="Disordered" evidence="1">
    <location>
        <begin position="52"/>
        <end position="72"/>
    </location>
</feature>
<feature type="region of interest" description="Disordered" evidence="1">
    <location>
        <begin position="79"/>
        <end position="98"/>
    </location>
</feature>
<keyword evidence="4" id="KW-1185">Reference proteome</keyword>
<feature type="region of interest" description="Disordered" evidence="1">
    <location>
        <begin position="132"/>
        <end position="156"/>
    </location>
</feature>
<accession>A0A9N9WFQ9</accession>
<feature type="compositionally biased region" description="Low complexity" evidence="1">
    <location>
        <begin position="53"/>
        <end position="66"/>
    </location>
</feature>
<dbReference type="OrthoDB" id="7492064at2759"/>
<reference evidence="3" key="2">
    <citation type="submission" date="2022-10" db="EMBL/GenBank/DDBJ databases">
        <authorList>
            <consortium name="ENA_rothamsted_submissions"/>
            <consortium name="culmorum"/>
            <person name="King R."/>
        </authorList>
    </citation>
    <scope>NUCLEOTIDE SEQUENCE</scope>
</reference>
<dbReference type="AlphaFoldDB" id="A0A9N9WFQ9"/>
<name>A0A9N9WFQ9_9NEOP</name>
<reference evidence="3" key="1">
    <citation type="submission" date="2021-12" db="EMBL/GenBank/DDBJ databases">
        <authorList>
            <person name="King R."/>
        </authorList>
    </citation>
    <scope>NUCLEOTIDE SEQUENCE</scope>
</reference>
<gene>
    <name evidence="3" type="ORF">DIATSA_LOCUS8779</name>
</gene>
<keyword evidence="2" id="KW-0732">Signal</keyword>
<dbReference type="Proteomes" id="UP001153714">
    <property type="component" value="Chromosome 3"/>
</dbReference>
<evidence type="ECO:0000256" key="1">
    <source>
        <dbReference type="SAM" id="MobiDB-lite"/>
    </source>
</evidence>
<sequence>MGLKLVGLYIVIISTSLSSAYHRYGHFRPRQVDNDYHYSDEIDHSPIEEANRAFSEASASAEASSSSDDEDHFHEEILNQPDVEVNDNPDNERANAPINNGYEVTEHVDDIPNPMTIRPIIANFSTARPLNFAGPARANRNRANGRNRPNKRRTVPASRNNVRHTHEDFYSFNDIFPDIQESLAGVTTSIAKGLNHIKKEVFKKVNDIPDTFFNTLHRKANDVVDKVNEYFDYTKNDVDEFETKSFI</sequence>
<proteinExistence type="predicted"/>
<organism evidence="3 4">
    <name type="scientific">Diatraea saccharalis</name>
    <name type="common">sugarcane borer</name>
    <dbReference type="NCBI Taxonomy" id="40085"/>
    <lineage>
        <taxon>Eukaryota</taxon>
        <taxon>Metazoa</taxon>
        <taxon>Ecdysozoa</taxon>
        <taxon>Arthropoda</taxon>
        <taxon>Hexapoda</taxon>
        <taxon>Insecta</taxon>
        <taxon>Pterygota</taxon>
        <taxon>Neoptera</taxon>
        <taxon>Endopterygota</taxon>
        <taxon>Lepidoptera</taxon>
        <taxon>Glossata</taxon>
        <taxon>Ditrysia</taxon>
        <taxon>Pyraloidea</taxon>
        <taxon>Crambidae</taxon>
        <taxon>Crambinae</taxon>
        <taxon>Diatraea</taxon>
    </lineage>
</organism>
<evidence type="ECO:0000313" key="4">
    <source>
        <dbReference type="Proteomes" id="UP001153714"/>
    </source>
</evidence>
<evidence type="ECO:0000313" key="3">
    <source>
        <dbReference type="EMBL" id="CAG9791147.1"/>
    </source>
</evidence>